<evidence type="ECO:0000313" key="3">
    <source>
        <dbReference type="Proteomes" id="UP001487740"/>
    </source>
</evidence>
<accession>A0AAW0UG36</accession>
<gene>
    <name evidence="2" type="ORF">O3P69_004555</name>
</gene>
<name>A0AAW0UG36_SCYPA</name>
<keyword evidence="1" id="KW-1133">Transmembrane helix</keyword>
<keyword evidence="1" id="KW-0812">Transmembrane</keyword>
<protein>
    <submittedName>
        <fullName evidence="2">Uncharacterized protein</fullName>
    </submittedName>
</protein>
<comment type="caution">
    <text evidence="2">The sequence shown here is derived from an EMBL/GenBank/DDBJ whole genome shotgun (WGS) entry which is preliminary data.</text>
</comment>
<feature type="transmembrane region" description="Helical" evidence="1">
    <location>
        <begin position="95"/>
        <end position="117"/>
    </location>
</feature>
<evidence type="ECO:0000256" key="1">
    <source>
        <dbReference type="SAM" id="Phobius"/>
    </source>
</evidence>
<dbReference type="EMBL" id="JARAKH010000013">
    <property type="protein sequence ID" value="KAK8397830.1"/>
    <property type="molecule type" value="Genomic_DNA"/>
</dbReference>
<dbReference type="PANTHER" id="PTHR38640:SF1">
    <property type="entry name" value="GEO09659P1"/>
    <property type="match status" value="1"/>
</dbReference>
<organism evidence="2 3">
    <name type="scientific">Scylla paramamosain</name>
    <name type="common">Mud crab</name>
    <dbReference type="NCBI Taxonomy" id="85552"/>
    <lineage>
        <taxon>Eukaryota</taxon>
        <taxon>Metazoa</taxon>
        <taxon>Ecdysozoa</taxon>
        <taxon>Arthropoda</taxon>
        <taxon>Crustacea</taxon>
        <taxon>Multicrustacea</taxon>
        <taxon>Malacostraca</taxon>
        <taxon>Eumalacostraca</taxon>
        <taxon>Eucarida</taxon>
        <taxon>Decapoda</taxon>
        <taxon>Pleocyemata</taxon>
        <taxon>Brachyura</taxon>
        <taxon>Eubrachyura</taxon>
        <taxon>Portunoidea</taxon>
        <taxon>Portunidae</taxon>
        <taxon>Portuninae</taxon>
        <taxon>Scylla</taxon>
    </lineage>
</organism>
<feature type="transmembrane region" description="Helical" evidence="1">
    <location>
        <begin position="129"/>
        <end position="149"/>
    </location>
</feature>
<dbReference type="PANTHER" id="PTHR38640">
    <property type="entry name" value="GEO09659P1"/>
    <property type="match status" value="1"/>
</dbReference>
<proteinExistence type="predicted"/>
<keyword evidence="1" id="KW-0472">Membrane</keyword>
<sequence>MATVLCKVNSGLAKAGLRPITTNNLLFYYTPMKGCVAYSALSIQVFTPELFQNFKFLLVPEYISLTNACLLNTMTGVGLYLYSRPHLAQATPRDKLIYCGFGSVMFNLGSMLLWALGRTVAPESPLLRTFVGAAGAAGALYLGRSYVLYLDSLVKEREE</sequence>
<dbReference type="Proteomes" id="UP001487740">
    <property type="component" value="Unassembled WGS sequence"/>
</dbReference>
<reference evidence="2 3" key="1">
    <citation type="submission" date="2023-03" db="EMBL/GenBank/DDBJ databases">
        <title>High-quality genome of Scylla paramamosain provides insights in environmental adaptation.</title>
        <authorList>
            <person name="Zhang L."/>
        </authorList>
    </citation>
    <scope>NUCLEOTIDE SEQUENCE [LARGE SCALE GENOMIC DNA]</scope>
    <source>
        <strain evidence="2">LZ_2023a</strain>
        <tissue evidence="2">Muscle</tissue>
    </source>
</reference>
<dbReference type="AlphaFoldDB" id="A0AAW0UG36"/>
<evidence type="ECO:0000313" key="2">
    <source>
        <dbReference type="EMBL" id="KAK8397830.1"/>
    </source>
</evidence>
<keyword evidence="3" id="KW-1185">Reference proteome</keyword>
<feature type="transmembrane region" description="Helical" evidence="1">
    <location>
        <begin position="62"/>
        <end position="83"/>
    </location>
</feature>